<protein>
    <recommendedName>
        <fullName evidence="3">N-methyl-D-aspartate receptor NMDAR2C subunit</fullName>
    </recommendedName>
</protein>
<dbReference type="EMBL" id="LDJK01000080">
    <property type="protein sequence ID" value="KRG70474.1"/>
    <property type="molecule type" value="Genomic_DNA"/>
</dbReference>
<organism evidence="1 2">
    <name type="scientific">Stenotrophomonas chelatiphaga</name>
    <dbReference type="NCBI Taxonomy" id="517011"/>
    <lineage>
        <taxon>Bacteria</taxon>
        <taxon>Pseudomonadati</taxon>
        <taxon>Pseudomonadota</taxon>
        <taxon>Gammaproteobacteria</taxon>
        <taxon>Lysobacterales</taxon>
        <taxon>Lysobacteraceae</taxon>
        <taxon>Stenotrophomonas</taxon>
    </lineage>
</organism>
<evidence type="ECO:0000313" key="2">
    <source>
        <dbReference type="Proteomes" id="UP000051386"/>
    </source>
</evidence>
<dbReference type="PIRSF" id="PIRSF035170">
    <property type="entry name" value="HD_phosphohydro"/>
    <property type="match status" value="1"/>
</dbReference>
<proteinExistence type="predicted"/>
<keyword evidence="2" id="KW-1185">Reference proteome</keyword>
<accession>A0A0R0CVR8</accession>
<reference evidence="1 2" key="1">
    <citation type="submission" date="2015-05" db="EMBL/GenBank/DDBJ databases">
        <title>Genome sequencing and analysis of members of genus Stenotrophomonas.</title>
        <authorList>
            <person name="Patil P.P."/>
            <person name="Midha S."/>
            <person name="Patil P.B."/>
        </authorList>
    </citation>
    <scope>NUCLEOTIDE SEQUENCE [LARGE SCALE GENOMIC DNA]</scope>
    <source>
        <strain evidence="1 2">DSM 21508</strain>
    </source>
</reference>
<sequence>MEFQPIILPAGQWDAVQDSYATPPRAYHHFGHVRALLQHAQWVAAQAPWQQPREVYLAVLYHDAIYESGRKDNEARSADLAGEAIAHWLPDAGIDVARVRELILLTARHGSLQPGDVDHEAALFLDCDMAILGAPEAVFDAYDRGVAEEYAGSVPAFLYRAGRRRFLRNLARQPRIYLSDLFHQHFDAPARANLLRVAGP</sequence>
<name>A0A0R0CVR8_9GAMM</name>
<dbReference type="Gene3D" id="1.10.3210.10">
    <property type="entry name" value="Hypothetical protein af1432"/>
    <property type="match status" value="1"/>
</dbReference>
<comment type="caution">
    <text evidence="1">The sequence shown here is derived from an EMBL/GenBank/DDBJ whole genome shotgun (WGS) entry which is preliminary data.</text>
</comment>
<dbReference type="PATRIC" id="fig|517011.3.peg.3225"/>
<dbReference type="SUPFAM" id="SSF109604">
    <property type="entry name" value="HD-domain/PDEase-like"/>
    <property type="match status" value="1"/>
</dbReference>
<evidence type="ECO:0008006" key="3">
    <source>
        <dbReference type="Google" id="ProtNLM"/>
    </source>
</evidence>
<gene>
    <name evidence="1" type="ORF">ABB28_15210</name>
</gene>
<evidence type="ECO:0000313" key="1">
    <source>
        <dbReference type="EMBL" id="KRG70474.1"/>
    </source>
</evidence>
<dbReference type="AlphaFoldDB" id="A0A0R0CVR8"/>
<dbReference type="Proteomes" id="UP000051386">
    <property type="component" value="Unassembled WGS sequence"/>
</dbReference>
<dbReference type="PANTHER" id="PTHR21174:SF0">
    <property type="entry name" value="HD PHOSPHOHYDROLASE FAMILY PROTEIN-RELATED"/>
    <property type="match status" value="1"/>
</dbReference>
<dbReference type="RefSeq" id="WP_057687220.1">
    <property type="nucleotide sequence ID" value="NZ_DAMBRS010000014.1"/>
</dbReference>
<dbReference type="InterPro" id="IPR009218">
    <property type="entry name" value="HD_phosphohydro"/>
</dbReference>
<dbReference type="PANTHER" id="PTHR21174">
    <property type="match status" value="1"/>
</dbReference>